<gene>
    <name evidence="2" type="ORF">DDE83_000625</name>
</gene>
<accession>A0A364NFL0</accession>
<proteinExistence type="predicted"/>
<dbReference type="Proteomes" id="UP000249619">
    <property type="component" value="Unassembled WGS sequence"/>
</dbReference>
<reference evidence="3" key="1">
    <citation type="submission" date="2018-05" db="EMBL/GenBank/DDBJ databases">
        <title>Draft genome sequence of Stemphylium lycopersici strain CIDEFI 213.</title>
        <authorList>
            <person name="Medina R."/>
            <person name="Franco M.E.E."/>
            <person name="Lucentini C.G."/>
            <person name="Saparrat M.C.N."/>
            <person name="Balatti P.A."/>
        </authorList>
    </citation>
    <scope>NUCLEOTIDE SEQUENCE [LARGE SCALE GENOMIC DNA]</scope>
    <source>
        <strain evidence="3">CIDEFI 213</strain>
    </source>
</reference>
<evidence type="ECO:0000313" key="3">
    <source>
        <dbReference type="Proteomes" id="UP000249619"/>
    </source>
</evidence>
<evidence type="ECO:0000313" key="2">
    <source>
        <dbReference type="EMBL" id="RAR16050.1"/>
    </source>
</evidence>
<feature type="region of interest" description="Disordered" evidence="1">
    <location>
        <begin position="108"/>
        <end position="135"/>
    </location>
</feature>
<protein>
    <submittedName>
        <fullName evidence="2">Uncharacterized protein</fullName>
    </submittedName>
</protein>
<evidence type="ECO:0000256" key="1">
    <source>
        <dbReference type="SAM" id="MobiDB-lite"/>
    </source>
</evidence>
<organism evidence="2 3">
    <name type="scientific">Stemphylium lycopersici</name>
    <name type="common">Tomato gray leaf spot disease fungus</name>
    <name type="synonym">Thyrospora lycopersici</name>
    <dbReference type="NCBI Taxonomy" id="183478"/>
    <lineage>
        <taxon>Eukaryota</taxon>
        <taxon>Fungi</taxon>
        <taxon>Dikarya</taxon>
        <taxon>Ascomycota</taxon>
        <taxon>Pezizomycotina</taxon>
        <taxon>Dothideomycetes</taxon>
        <taxon>Pleosporomycetidae</taxon>
        <taxon>Pleosporales</taxon>
        <taxon>Pleosporineae</taxon>
        <taxon>Pleosporaceae</taxon>
        <taxon>Stemphylium</taxon>
    </lineage>
</organism>
<comment type="caution">
    <text evidence="2">The sequence shown here is derived from an EMBL/GenBank/DDBJ whole genome shotgun (WGS) entry which is preliminary data.</text>
</comment>
<keyword evidence="3" id="KW-1185">Reference proteome</keyword>
<sequence length="605" mass="67476">MAPPKPFHAAIQIPAVLGGQIVTDRVACRRPTCVLEKKPADRYASARKAQYQQHFIGVILAACNQTEVFSQKTVAIKVVRQLLALAQTLKSSKALAFLFDMVDREEDRLDASEDEDESNTNGSPCPGHASERPQLPTKHAWKDNLHPLLVALIAFHYGGPVNAAFTAEKHEWKIPDDFAKDQTCFYSEGDGGSIFDGLQITKVWETRDGKTRGPSGNHSVFLTGETQPRQLVAVDAQDQDFANSPATILYDSSGAALYYDCQGLDAVRKSISLNFYLNVITDNEIQLMGVSSQEYSCGRMSLTELVTNFPVPDYTARFHSLLFDPASLSAILTKLSSIHMPPPSALRDHSQSIREESFIAYKSDSLTHLPFEIREMDNDVTLNGVYPAPANFLDNVVLKARRDLHLPVGMNLIPQFPIEENQDAARKFIRDLPKYTISMRIAHYAPNLLAPTYTLSDLVSTSDLQKLAGLVERRCLELVGIGFVDESSCLLSMATLAHCFGAALNGLKEIDTILEPCIDEIDLQVYRTRCLYLFWSADWLTCYLEKPIAGPFMIADLEETGRNTAVVIREIHRVACILLRNWVAWGMFVEGLPQERIFVRRGCQT</sequence>
<dbReference type="AlphaFoldDB" id="A0A364NFL0"/>
<name>A0A364NFL0_STELY</name>
<dbReference type="EMBL" id="QGDH01000006">
    <property type="protein sequence ID" value="RAR16050.1"/>
    <property type="molecule type" value="Genomic_DNA"/>
</dbReference>